<accession>A0A0X2NMD8</accession>
<reference evidence="3" key="1">
    <citation type="submission" date="2015-11" db="EMBL/GenBank/DDBJ databases">
        <authorList>
            <person name="Dugat-Bony E."/>
        </authorList>
    </citation>
    <scope>NUCLEOTIDE SEQUENCE [LARGE SCALE GENOMIC DNA]</scope>
    <source>
        <strain evidence="3">Mu292</strain>
    </source>
</reference>
<dbReference type="AlphaFoldDB" id="A0A0X2NMD8"/>
<protein>
    <submittedName>
        <fullName evidence="2">Uncharacterized protein</fullName>
    </submittedName>
</protein>
<dbReference type="EMBL" id="FAUH01000013">
    <property type="protein sequence ID" value="CUU66626.1"/>
    <property type="molecule type" value="Genomic_DNA"/>
</dbReference>
<evidence type="ECO:0000313" key="2">
    <source>
        <dbReference type="EMBL" id="CUU66626.1"/>
    </source>
</evidence>
<evidence type="ECO:0000313" key="3">
    <source>
        <dbReference type="Proteomes" id="UP000182498"/>
    </source>
</evidence>
<dbReference type="OrthoDB" id="4426135at2"/>
<dbReference type="Proteomes" id="UP000182498">
    <property type="component" value="Unassembled WGS sequence"/>
</dbReference>
<keyword evidence="3" id="KW-1185">Reference proteome</keyword>
<feature type="region of interest" description="Disordered" evidence="1">
    <location>
        <begin position="1"/>
        <end position="26"/>
    </location>
</feature>
<evidence type="ECO:0000256" key="1">
    <source>
        <dbReference type="SAM" id="MobiDB-lite"/>
    </source>
</evidence>
<proteinExistence type="predicted"/>
<gene>
    <name evidence="2" type="ORF">CVAR292_01973</name>
</gene>
<sequence>MNAQHLPQRRGTGRGVVRDTTPSGDPGGLAAVLELPGIAHAARPAPPADAADHELTLLLLAEHHVPGLGWFTRALGLNGALSVAETVRAVLLSLDWPGASTMLNGADGIEGADRLPAITTWSLQARRNDRLRVYSRTAGPIGTPLCEALGRDGTGILVVDGYTVTVTTAGAMPRDDHTPDAVCLAGGFAPDGDAPADPESFPVPGMVDHPVGLPRDVDLAAVNVALTGEETVAEILGELNPELRALLLGGDLYEFTPLLQALDLGRPAQVGEATRRVLENFPAETTPVGRAAAWSRVVALSTLSDRETADEVTAMLMAALGFTRADAGLGASGDHGSCDPLSAEEIRDLSRESGLLLATCGADVWEGTASAVIPLVPKCSLVDRLEMYRFLLQA</sequence>
<dbReference type="RefSeq" id="WP_073884329.1">
    <property type="nucleotide sequence ID" value="NZ_DAMBUN010000018.1"/>
</dbReference>
<organism evidence="2 3">
    <name type="scientific">Corynebacterium variabile</name>
    <dbReference type="NCBI Taxonomy" id="1727"/>
    <lineage>
        <taxon>Bacteria</taxon>
        <taxon>Bacillati</taxon>
        <taxon>Actinomycetota</taxon>
        <taxon>Actinomycetes</taxon>
        <taxon>Mycobacteriales</taxon>
        <taxon>Corynebacteriaceae</taxon>
        <taxon>Corynebacterium</taxon>
    </lineage>
</organism>
<name>A0A0X2NMD8_9CORY</name>